<sequence>MPAREAAATLLAVSDRGAAAAAAAVAGIPGGGSELIKNHNAEMGGVRDGIVVVFTNEKGFKELPLHIRSKIDLAVFVVNRPMPAREAAAALLGVSDGGAAADAVAGIPGGGSELIKSTIQSVVSSCPRGQTPLLLPSGSAPVAAGCPVLFAVDPRIRSDELERWCAQQAGWTISTKDTSRTTPHTAAAAVTSTPPISSTDGEMLPSVDF</sequence>
<protein>
    <submittedName>
        <fullName evidence="2">Uncharacterized protein</fullName>
    </submittedName>
</protein>
<gene>
    <name evidence="2" type="ORF">BSAL_40325</name>
</gene>
<proteinExistence type="predicted"/>
<dbReference type="VEuPathDB" id="TriTrypDB:BSAL_40325"/>
<reference evidence="3" key="1">
    <citation type="submission" date="2015-09" db="EMBL/GenBank/DDBJ databases">
        <authorList>
            <consortium name="Pathogen Informatics"/>
        </authorList>
    </citation>
    <scope>NUCLEOTIDE SEQUENCE [LARGE SCALE GENOMIC DNA]</scope>
    <source>
        <strain evidence="3">Lake Konstanz</strain>
    </source>
</reference>
<dbReference type="EMBL" id="CYKH01002108">
    <property type="protein sequence ID" value="CUI15372.1"/>
    <property type="molecule type" value="Genomic_DNA"/>
</dbReference>
<feature type="region of interest" description="Disordered" evidence="1">
    <location>
        <begin position="175"/>
        <end position="209"/>
    </location>
</feature>
<dbReference type="AlphaFoldDB" id="A0A0S4KLX6"/>
<feature type="compositionally biased region" description="Polar residues" evidence="1">
    <location>
        <begin position="175"/>
        <end position="200"/>
    </location>
</feature>
<name>A0A0S4KLX6_BODSA</name>
<evidence type="ECO:0000256" key="1">
    <source>
        <dbReference type="SAM" id="MobiDB-lite"/>
    </source>
</evidence>
<evidence type="ECO:0000313" key="3">
    <source>
        <dbReference type="Proteomes" id="UP000051952"/>
    </source>
</evidence>
<organism evidence="2 3">
    <name type="scientific">Bodo saltans</name>
    <name type="common">Flagellated protozoan</name>
    <dbReference type="NCBI Taxonomy" id="75058"/>
    <lineage>
        <taxon>Eukaryota</taxon>
        <taxon>Discoba</taxon>
        <taxon>Euglenozoa</taxon>
        <taxon>Kinetoplastea</taxon>
        <taxon>Metakinetoplastina</taxon>
        <taxon>Eubodonida</taxon>
        <taxon>Bodonidae</taxon>
        <taxon>Bodo</taxon>
    </lineage>
</organism>
<evidence type="ECO:0000313" key="2">
    <source>
        <dbReference type="EMBL" id="CUI15372.1"/>
    </source>
</evidence>
<accession>A0A0S4KLX6</accession>
<dbReference type="Proteomes" id="UP000051952">
    <property type="component" value="Unassembled WGS sequence"/>
</dbReference>
<keyword evidence="3" id="KW-1185">Reference proteome</keyword>